<dbReference type="PANTHER" id="PTHR12053:SF3">
    <property type="entry name" value="CARBOXYPEPTIDASE Q"/>
    <property type="match status" value="1"/>
</dbReference>
<dbReference type="GO" id="GO:0005576">
    <property type="term" value="C:extracellular region"/>
    <property type="evidence" value="ECO:0007669"/>
    <property type="project" value="UniProtKB-SubCell"/>
</dbReference>
<evidence type="ECO:0000313" key="25">
    <source>
        <dbReference type="Proteomes" id="UP000058012"/>
    </source>
</evidence>
<dbReference type="EMBL" id="LLZS01000008">
    <property type="protein sequence ID" value="KUR70737.1"/>
    <property type="molecule type" value="Genomic_DNA"/>
</dbReference>
<evidence type="ECO:0000256" key="13">
    <source>
        <dbReference type="ARBA" id="ARBA00022833"/>
    </source>
</evidence>
<dbReference type="AlphaFoldDB" id="A0A117UTW1"/>
<accession>A0A117UTW1</accession>
<sequence>MKTLKAHRFAHAIVAGLLGCTAAVPALASPDGESAAIARIIDEGMNRSEAMTTASALMDRIGPRLTNSENHRKAERWAMDLLKQRGLVNIHVEPFDFGLGWNLDSYSVAMISPRPLPLTAIPVAWSPPTAGPVQGQIVIAPMSREEHFAEWKGKLAGKIVLVSLPGETSESKSAVFQRYTDADIAALDAYTRPVFDPDAAALQVRNRRFQGKLAAFLKAEGALALVKMSYRDGKLVHGEGYDFQPGQTLALPAIELAQEDYRKLVRLAKTGAAPEIAISVAARYDESNLRAENVVAEIPGSDPKAGYVMAGAHFDSWIAGDGANDNGAGSVTVLEAARLIARLGVKPKRTIRFVLWGGEEQGLLGSRAYIEQHLATRPVDPSLKGYESYVAWRNAFPITPKPEYGQLKAYFNMDNGSGRFRGIYTEGNLGAEKLLKEWLAPFDMLGADKLVVSKTGGTDHVFLQAIGLPGYQFIQDPLDYDTRVHHLNLDTVDHMRAEDMRQAAVIMAGMLWQAANSDKELPRAVLPTQPTPTDPFKVSDPSQ</sequence>
<evidence type="ECO:0000256" key="20">
    <source>
        <dbReference type="ARBA" id="ARBA00033328"/>
    </source>
</evidence>
<dbReference type="Proteomes" id="UP000058012">
    <property type="component" value="Unassembled WGS sequence"/>
</dbReference>
<dbReference type="GO" id="GO:0006508">
    <property type="term" value="P:proteolysis"/>
    <property type="evidence" value="ECO:0007669"/>
    <property type="project" value="UniProtKB-KW"/>
</dbReference>
<reference evidence="24 25" key="1">
    <citation type="submission" date="2015-10" db="EMBL/GenBank/DDBJ databases">
        <title>Draft genome sequence of Novosphingobium fuchskuhlense DSM 25065 isolated from a surface water sample of the southwest basin of Lake Grosse Fuchskuhle.</title>
        <authorList>
            <person name="Ruckert C."/>
            <person name="Winkler A."/>
            <person name="Glaeser J."/>
            <person name="Grossart H.-P."/>
            <person name="Kalinowski J."/>
            <person name="Glaeser S."/>
        </authorList>
    </citation>
    <scope>NUCLEOTIDE SEQUENCE [LARGE SCALE GENOMIC DNA]</scope>
    <source>
        <strain evidence="24 25">FNE08-7</strain>
    </source>
</reference>
<evidence type="ECO:0000256" key="19">
    <source>
        <dbReference type="ARBA" id="ARBA00025833"/>
    </source>
</evidence>
<evidence type="ECO:0000256" key="7">
    <source>
        <dbReference type="ARBA" id="ARBA00022645"/>
    </source>
</evidence>
<evidence type="ECO:0000256" key="5">
    <source>
        <dbReference type="ARBA" id="ARBA00014116"/>
    </source>
</evidence>
<dbReference type="SUPFAM" id="SSF53187">
    <property type="entry name" value="Zn-dependent exopeptidases"/>
    <property type="match status" value="1"/>
</dbReference>
<evidence type="ECO:0000256" key="15">
    <source>
        <dbReference type="ARBA" id="ARBA00023049"/>
    </source>
</evidence>
<name>A0A117UTW1_9SPHN</name>
<evidence type="ECO:0000256" key="4">
    <source>
        <dbReference type="ARBA" id="ARBA00004613"/>
    </source>
</evidence>
<dbReference type="GO" id="GO:0070573">
    <property type="term" value="F:metallodipeptidase activity"/>
    <property type="evidence" value="ECO:0007669"/>
    <property type="project" value="InterPro"/>
</dbReference>
<organism evidence="24 25">
    <name type="scientific">Novosphingobium fuchskuhlense</name>
    <dbReference type="NCBI Taxonomy" id="1117702"/>
    <lineage>
        <taxon>Bacteria</taxon>
        <taxon>Pseudomonadati</taxon>
        <taxon>Pseudomonadota</taxon>
        <taxon>Alphaproteobacteria</taxon>
        <taxon>Sphingomonadales</taxon>
        <taxon>Sphingomonadaceae</taxon>
        <taxon>Novosphingobium</taxon>
    </lineage>
</organism>
<evidence type="ECO:0000256" key="1">
    <source>
        <dbReference type="ARBA" id="ARBA00004240"/>
    </source>
</evidence>
<evidence type="ECO:0000256" key="3">
    <source>
        <dbReference type="ARBA" id="ARBA00004555"/>
    </source>
</evidence>
<evidence type="ECO:0000256" key="16">
    <source>
        <dbReference type="ARBA" id="ARBA00023145"/>
    </source>
</evidence>
<keyword evidence="10 22" id="KW-0732">Signal</keyword>
<dbReference type="GO" id="GO:0005764">
    <property type="term" value="C:lysosome"/>
    <property type="evidence" value="ECO:0007669"/>
    <property type="project" value="UniProtKB-SubCell"/>
</dbReference>
<keyword evidence="15" id="KW-0482">Metalloprotease</keyword>
<evidence type="ECO:0000256" key="21">
    <source>
        <dbReference type="SAM" id="MobiDB-lite"/>
    </source>
</evidence>
<dbReference type="GO" id="GO:0004180">
    <property type="term" value="F:carboxypeptidase activity"/>
    <property type="evidence" value="ECO:0007669"/>
    <property type="project" value="UniProtKB-KW"/>
</dbReference>
<evidence type="ECO:0000256" key="2">
    <source>
        <dbReference type="ARBA" id="ARBA00004371"/>
    </source>
</evidence>
<dbReference type="RefSeq" id="WP_067911377.1">
    <property type="nucleotide sequence ID" value="NZ_KQ954245.1"/>
</dbReference>
<keyword evidence="13" id="KW-0862">Zinc</keyword>
<feature type="chain" id="PRO_5007156936" description="Carboxypeptidase Q" evidence="22">
    <location>
        <begin position="29"/>
        <end position="543"/>
    </location>
</feature>
<comment type="subunit">
    <text evidence="19">Homodimer. The monomeric form is inactive while the homodimer is active.</text>
</comment>
<gene>
    <name evidence="24" type="ORF">AQZ52_12895</name>
</gene>
<dbReference type="PROSITE" id="PS51257">
    <property type="entry name" value="PROKAR_LIPOPROTEIN"/>
    <property type="match status" value="1"/>
</dbReference>
<evidence type="ECO:0000256" key="6">
    <source>
        <dbReference type="ARBA" id="ARBA00022525"/>
    </source>
</evidence>
<evidence type="ECO:0000256" key="11">
    <source>
        <dbReference type="ARBA" id="ARBA00022801"/>
    </source>
</evidence>
<dbReference type="STRING" id="1117702.AQZ52_12895"/>
<evidence type="ECO:0000256" key="17">
    <source>
        <dbReference type="ARBA" id="ARBA00023180"/>
    </source>
</evidence>
<evidence type="ECO:0000259" key="23">
    <source>
        <dbReference type="Pfam" id="PF04389"/>
    </source>
</evidence>
<dbReference type="PANTHER" id="PTHR12053">
    <property type="entry name" value="PROTEASE FAMILY M28 PLASMA GLUTAMATE CARBOXYPEPTIDASE-RELATED"/>
    <property type="match status" value="1"/>
</dbReference>
<comment type="subcellular location">
    <subcellularLocation>
        <location evidence="1">Endoplasmic reticulum</location>
    </subcellularLocation>
    <subcellularLocation>
        <location evidence="3">Golgi apparatus</location>
    </subcellularLocation>
    <subcellularLocation>
        <location evidence="2">Lysosome</location>
    </subcellularLocation>
    <subcellularLocation>
        <location evidence="4">Secreted</location>
    </subcellularLocation>
</comment>
<dbReference type="Gene3D" id="3.40.630.10">
    <property type="entry name" value="Zn peptidases"/>
    <property type="match status" value="1"/>
</dbReference>
<keyword evidence="7" id="KW-0121">Carboxypeptidase</keyword>
<feature type="region of interest" description="Disordered" evidence="21">
    <location>
        <begin position="524"/>
        <end position="543"/>
    </location>
</feature>
<dbReference type="GO" id="GO:0046872">
    <property type="term" value="F:metal ion binding"/>
    <property type="evidence" value="ECO:0007669"/>
    <property type="project" value="UniProtKB-KW"/>
</dbReference>
<keyword evidence="16" id="KW-0865">Zymogen</keyword>
<evidence type="ECO:0000256" key="12">
    <source>
        <dbReference type="ARBA" id="ARBA00022824"/>
    </source>
</evidence>
<keyword evidence="14" id="KW-0333">Golgi apparatus</keyword>
<evidence type="ECO:0000256" key="9">
    <source>
        <dbReference type="ARBA" id="ARBA00022723"/>
    </source>
</evidence>
<proteinExistence type="predicted"/>
<keyword evidence="18" id="KW-0458">Lysosome</keyword>
<protein>
    <recommendedName>
        <fullName evidence="5">Carboxypeptidase Q</fullName>
    </recommendedName>
    <alternativeName>
        <fullName evidence="20">Plasma glutamate carboxypeptidase</fullName>
    </alternativeName>
</protein>
<keyword evidence="12" id="KW-0256">Endoplasmic reticulum</keyword>
<dbReference type="Pfam" id="PF04389">
    <property type="entry name" value="Peptidase_M28"/>
    <property type="match status" value="1"/>
</dbReference>
<comment type="caution">
    <text evidence="24">The sequence shown here is derived from an EMBL/GenBank/DDBJ whole genome shotgun (WGS) entry which is preliminary data.</text>
</comment>
<keyword evidence="8" id="KW-0645">Protease</keyword>
<keyword evidence="9" id="KW-0479">Metal-binding</keyword>
<evidence type="ECO:0000256" key="18">
    <source>
        <dbReference type="ARBA" id="ARBA00023228"/>
    </source>
</evidence>
<evidence type="ECO:0000256" key="22">
    <source>
        <dbReference type="SAM" id="SignalP"/>
    </source>
</evidence>
<keyword evidence="11" id="KW-0378">Hydrolase</keyword>
<keyword evidence="17" id="KW-0325">Glycoprotein</keyword>
<dbReference type="InterPro" id="IPR039866">
    <property type="entry name" value="CPQ"/>
</dbReference>
<evidence type="ECO:0000313" key="24">
    <source>
        <dbReference type="EMBL" id="KUR70737.1"/>
    </source>
</evidence>
<keyword evidence="6" id="KW-0964">Secreted</keyword>
<evidence type="ECO:0000256" key="8">
    <source>
        <dbReference type="ARBA" id="ARBA00022670"/>
    </source>
</evidence>
<feature type="signal peptide" evidence="22">
    <location>
        <begin position="1"/>
        <end position="28"/>
    </location>
</feature>
<dbReference type="Gene3D" id="3.50.30.30">
    <property type="match status" value="1"/>
</dbReference>
<dbReference type="InterPro" id="IPR007484">
    <property type="entry name" value="Peptidase_M28"/>
</dbReference>
<feature type="domain" description="Peptidase M28" evidence="23">
    <location>
        <begin position="293"/>
        <end position="508"/>
    </location>
</feature>
<keyword evidence="25" id="KW-1185">Reference proteome</keyword>
<evidence type="ECO:0000256" key="14">
    <source>
        <dbReference type="ARBA" id="ARBA00023034"/>
    </source>
</evidence>
<evidence type="ECO:0000256" key="10">
    <source>
        <dbReference type="ARBA" id="ARBA00022729"/>
    </source>
</evidence>
<dbReference type="OrthoDB" id="9769665at2"/>